<protein>
    <submittedName>
        <fullName evidence="6">Uncharacterized protein</fullName>
    </submittedName>
</protein>
<dbReference type="FunFam" id="1.10.150.900:FF:000003">
    <property type="entry name" value="N-fatty-acyl-amino acid synthase/hydrolase PM20D1"/>
    <property type="match status" value="1"/>
</dbReference>
<organism evidence="6 7">
    <name type="scientific">Cryptococcus depauperatus CBS 7841</name>
    <dbReference type="NCBI Taxonomy" id="1295531"/>
    <lineage>
        <taxon>Eukaryota</taxon>
        <taxon>Fungi</taxon>
        <taxon>Dikarya</taxon>
        <taxon>Basidiomycota</taxon>
        <taxon>Agaricomycotina</taxon>
        <taxon>Tremellomycetes</taxon>
        <taxon>Tremellales</taxon>
        <taxon>Cryptococcaceae</taxon>
        <taxon>Cryptococcus</taxon>
    </lineage>
</organism>
<dbReference type="InterPro" id="IPR002933">
    <property type="entry name" value="Peptidase_M20"/>
</dbReference>
<evidence type="ECO:0000256" key="5">
    <source>
        <dbReference type="ARBA" id="ARBA00022833"/>
    </source>
</evidence>
<dbReference type="EMBL" id="CP143787">
    <property type="protein sequence ID" value="WVN88328.1"/>
    <property type="molecule type" value="Genomic_DNA"/>
</dbReference>
<dbReference type="GO" id="GO:0000328">
    <property type="term" value="C:fungal-type vacuole lumen"/>
    <property type="evidence" value="ECO:0007669"/>
    <property type="project" value="TreeGrafter"/>
</dbReference>
<dbReference type="InterPro" id="IPR011650">
    <property type="entry name" value="Peptidase_M20_dimer"/>
</dbReference>
<dbReference type="Pfam" id="PF01546">
    <property type="entry name" value="Peptidase_M20"/>
    <property type="match status" value="1"/>
</dbReference>
<dbReference type="OrthoDB" id="3064516at2759"/>
<keyword evidence="7" id="KW-1185">Reference proteome</keyword>
<keyword evidence="5" id="KW-0862">Zinc</keyword>
<dbReference type="InterPro" id="IPR001261">
    <property type="entry name" value="ArgE/DapE_CS"/>
</dbReference>
<dbReference type="InterPro" id="IPR017141">
    <property type="entry name" value="Pept_M20_carboxypep"/>
</dbReference>
<dbReference type="GO" id="GO:0046872">
    <property type="term" value="F:metal ion binding"/>
    <property type="evidence" value="ECO:0007669"/>
    <property type="project" value="UniProtKB-KW"/>
</dbReference>
<evidence type="ECO:0000256" key="4">
    <source>
        <dbReference type="ARBA" id="ARBA00022801"/>
    </source>
</evidence>
<dbReference type="KEGG" id="cdep:91087744"/>
<dbReference type="InterPro" id="IPR036264">
    <property type="entry name" value="Bact_exopeptidase_dim_dom"/>
</dbReference>
<dbReference type="SUPFAM" id="SSF53187">
    <property type="entry name" value="Zn-dependent exopeptidases"/>
    <property type="match status" value="1"/>
</dbReference>
<evidence type="ECO:0000256" key="1">
    <source>
        <dbReference type="ARBA" id="ARBA00006247"/>
    </source>
</evidence>
<dbReference type="GO" id="GO:0051603">
    <property type="term" value="P:proteolysis involved in protein catabolic process"/>
    <property type="evidence" value="ECO:0007669"/>
    <property type="project" value="TreeGrafter"/>
</dbReference>
<dbReference type="PANTHER" id="PTHR45962:SF1">
    <property type="entry name" value="N-FATTY-ACYL-AMINO ACID SYNTHASE_HYDROLASE PM20D1"/>
    <property type="match status" value="1"/>
</dbReference>
<dbReference type="FunFam" id="3.40.630.10:FF:000027">
    <property type="entry name" value="N-fatty-acyl-amino acid synthase/hydrolase PM20D1"/>
    <property type="match status" value="1"/>
</dbReference>
<dbReference type="GO" id="GO:1990845">
    <property type="term" value="P:adaptive thermogenesis"/>
    <property type="evidence" value="ECO:0007669"/>
    <property type="project" value="UniProtKB-ARBA"/>
</dbReference>
<dbReference type="CDD" id="cd05674">
    <property type="entry name" value="M20_yscS"/>
    <property type="match status" value="1"/>
</dbReference>
<dbReference type="GO" id="GO:0005576">
    <property type="term" value="C:extracellular region"/>
    <property type="evidence" value="ECO:0007669"/>
    <property type="project" value="UniProtKB-ARBA"/>
</dbReference>
<accession>A0A1E3II36</accession>
<evidence type="ECO:0000256" key="3">
    <source>
        <dbReference type="ARBA" id="ARBA00022723"/>
    </source>
</evidence>
<dbReference type="GO" id="GO:0043604">
    <property type="term" value="P:amide biosynthetic process"/>
    <property type="evidence" value="ECO:0007669"/>
    <property type="project" value="UniProtKB-ARBA"/>
</dbReference>
<gene>
    <name evidence="6" type="ORF">L203_103533</name>
</gene>
<dbReference type="Gene3D" id="3.40.630.10">
    <property type="entry name" value="Zn peptidases"/>
    <property type="match status" value="1"/>
</dbReference>
<dbReference type="GO" id="GO:0006629">
    <property type="term" value="P:lipid metabolic process"/>
    <property type="evidence" value="ECO:0007669"/>
    <property type="project" value="UniProtKB-ARBA"/>
</dbReference>
<dbReference type="InterPro" id="IPR047177">
    <property type="entry name" value="Pept_M20A"/>
</dbReference>
<proteinExistence type="inferred from homology"/>
<evidence type="ECO:0000313" key="6">
    <source>
        <dbReference type="EMBL" id="WVN88328.1"/>
    </source>
</evidence>
<dbReference type="SUPFAM" id="SSF55031">
    <property type="entry name" value="Bacterial exopeptidase dimerisation domain"/>
    <property type="match status" value="1"/>
</dbReference>
<keyword evidence="3" id="KW-0479">Metal-binding</keyword>
<sequence length="571" mass="63222">MSEKKELPTSFKSLPTSQSASRPFRALIPLFGLLLILLYRNSEAVMSSIPGCHLSSNDYDQLESARCPVQPKPLNVGEDWNPLKDPIYADLAAKRLSKSVQINTESFDNLPLNASDARFDKHYAFSHFIKTEYPKLFEALTYEPINVHGHLFTWKGSNPKLKPVLLMAHTDTVPVLPATVNQWRYPPFEGSITHDGTLDTPGTWIWGRGASDCKNSLLGIYGAVERLITEGYRPERTIIISNGFDEEIGGVRGSREASLLLKGRYGENGIAFLVDEGFTGISEEYGALVASLGMAEKGSVNVRIKVETLGGHSSVPPKHTGIGIMSLILSELERNPFEPALNPAAPYLKYLSCMVDFAPDVPKSLKSQVRNPKKWNKLAHDLAANDRVINSFLATTQAIDLISGGVKVNALPEYVEATVNHRVAFTSSVNETLSHITNIVFPLAKSLNFTISAFETIPKIISDFHITLETVSGFEPAPITSSNSESFDLMAGTCKHVFGKRVIVSPSGMFANTDTKHMWDVTKNIYRFSPALISENLHQHTVDERISLNAHLNTTRFFYKLIRNSDGWRAD</sequence>
<dbReference type="PROSITE" id="PS00758">
    <property type="entry name" value="ARGE_DAPE_CPG2_1"/>
    <property type="match status" value="1"/>
</dbReference>
<dbReference type="RefSeq" id="XP_066069028.1">
    <property type="nucleotide sequence ID" value="XM_066212931.1"/>
</dbReference>
<keyword evidence="4" id="KW-0378">Hydrolase</keyword>
<dbReference type="AlphaFoldDB" id="A0A1E3II36"/>
<dbReference type="GeneID" id="91087744"/>
<reference evidence="6" key="1">
    <citation type="submission" date="2016-06" db="EMBL/GenBank/DDBJ databases">
        <authorList>
            <person name="Cuomo C."/>
            <person name="Litvintseva A."/>
            <person name="Heitman J."/>
            <person name="Chen Y."/>
            <person name="Sun S."/>
            <person name="Springer D."/>
            <person name="Dromer F."/>
            <person name="Young S."/>
            <person name="Zeng Q."/>
            <person name="Chapman S."/>
            <person name="Gujja S."/>
            <person name="Saif S."/>
            <person name="Birren B."/>
        </authorList>
    </citation>
    <scope>NUCLEOTIDE SEQUENCE</scope>
    <source>
        <strain evidence="6">CBS 7841</strain>
    </source>
</reference>
<dbReference type="Gene3D" id="3.30.70.360">
    <property type="match status" value="1"/>
</dbReference>
<dbReference type="Proteomes" id="UP000094043">
    <property type="component" value="Chromosome 4"/>
</dbReference>
<dbReference type="VEuPathDB" id="FungiDB:L203_02872"/>
<name>A0A1E3II36_9TREE</name>
<dbReference type="GO" id="GO:0016810">
    <property type="term" value="F:hydrolase activity, acting on carbon-nitrogen (but not peptide) bonds"/>
    <property type="evidence" value="ECO:0007669"/>
    <property type="project" value="UniProtKB-ARBA"/>
</dbReference>
<dbReference type="GO" id="GO:0006520">
    <property type="term" value="P:amino acid metabolic process"/>
    <property type="evidence" value="ECO:0007669"/>
    <property type="project" value="UniProtKB-ARBA"/>
</dbReference>
<comment type="similarity">
    <text evidence="1">Belongs to the peptidase M20A family.</text>
</comment>
<dbReference type="GO" id="GO:0043605">
    <property type="term" value="P:amide catabolic process"/>
    <property type="evidence" value="ECO:0007669"/>
    <property type="project" value="UniProtKB-ARBA"/>
</dbReference>
<dbReference type="GO" id="GO:0004181">
    <property type="term" value="F:metallocarboxypeptidase activity"/>
    <property type="evidence" value="ECO:0007669"/>
    <property type="project" value="InterPro"/>
</dbReference>
<dbReference type="Pfam" id="PF07687">
    <property type="entry name" value="M20_dimer"/>
    <property type="match status" value="1"/>
</dbReference>
<reference evidence="6" key="3">
    <citation type="submission" date="2024-01" db="EMBL/GenBank/DDBJ databases">
        <authorList>
            <person name="Coelho M.A."/>
            <person name="David-Palma M."/>
            <person name="Shea T."/>
            <person name="Sun S."/>
            <person name="Cuomo C.A."/>
            <person name="Heitman J."/>
        </authorList>
    </citation>
    <scope>NUCLEOTIDE SEQUENCE</scope>
    <source>
        <strain evidence="6">CBS 7841</strain>
    </source>
</reference>
<evidence type="ECO:0000256" key="2">
    <source>
        <dbReference type="ARBA" id="ARBA00022670"/>
    </source>
</evidence>
<keyword evidence="2" id="KW-0645">Protease</keyword>
<reference evidence="6" key="2">
    <citation type="journal article" date="2022" name="Elife">
        <title>Obligate sexual reproduction of a homothallic fungus closely related to the Cryptococcus pathogenic species complex.</title>
        <authorList>
            <person name="Passer A.R."/>
            <person name="Clancey S.A."/>
            <person name="Shea T."/>
            <person name="David-Palma M."/>
            <person name="Averette A.F."/>
            <person name="Boekhout T."/>
            <person name="Porcel B.M."/>
            <person name="Nowrousian M."/>
            <person name="Cuomo C.A."/>
            <person name="Sun S."/>
            <person name="Heitman J."/>
            <person name="Coelho M.A."/>
        </authorList>
    </citation>
    <scope>NUCLEOTIDE SEQUENCE</scope>
    <source>
        <strain evidence="6">CBS 7841</strain>
    </source>
</reference>
<evidence type="ECO:0000313" key="7">
    <source>
        <dbReference type="Proteomes" id="UP000094043"/>
    </source>
</evidence>
<dbReference type="Gene3D" id="1.10.150.900">
    <property type="match status" value="1"/>
</dbReference>
<dbReference type="PIRSF" id="PIRSF037217">
    <property type="entry name" value="Carboxypeptidase_S"/>
    <property type="match status" value="1"/>
</dbReference>
<dbReference type="PANTHER" id="PTHR45962">
    <property type="entry name" value="N-FATTY-ACYL-AMINO ACID SYNTHASE/HYDROLASE PM20D1"/>
    <property type="match status" value="1"/>
</dbReference>